<dbReference type="Proteomes" id="UP001178461">
    <property type="component" value="Chromosome 2"/>
</dbReference>
<keyword evidence="2" id="KW-1185">Reference proteome</keyword>
<organism evidence="1 2">
    <name type="scientific">Podarcis lilfordi</name>
    <name type="common">Lilford's wall lizard</name>
    <dbReference type="NCBI Taxonomy" id="74358"/>
    <lineage>
        <taxon>Eukaryota</taxon>
        <taxon>Metazoa</taxon>
        <taxon>Chordata</taxon>
        <taxon>Craniata</taxon>
        <taxon>Vertebrata</taxon>
        <taxon>Euteleostomi</taxon>
        <taxon>Lepidosauria</taxon>
        <taxon>Squamata</taxon>
        <taxon>Bifurcata</taxon>
        <taxon>Unidentata</taxon>
        <taxon>Episquamata</taxon>
        <taxon>Laterata</taxon>
        <taxon>Lacertibaenia</taxon>
        <taxon>Lacertidae</taxon>
        <taxon>Podarcis</taxon>
    </lineage>
</organism>
<gene>
    <name evidence="1" type="ORF">PODLI_1B011520</name>
</gene>
<sequence length="54" mass="6494">MGSALHLKKRIWYFFQYELTGNIFLLLAEERNFGYNQETPIPPTEHFIEKVVYT</sequence>
<dbReference type="AlphaFoldDB" id="A0AA35JW38"/>
<name>A0AA35JW38_9SAUR</name>
<evidence type="ECO:0000313" key="1">
    <source>
        <dbReference type="EMBL" id="CAI5765838.1"/>
    </source>
</evidence>
<accession>A0AA35JW38</accession>
<proteinExistence type="predicted"/>
<dbReference type="EMBL" id="OX395127">
    <property type="protein sequence ID" value="CAI5765838.1"/>
    <property type="molecule type" value="Genomic_DNA"/>
</dbReference>
<protein>
    <submittedName>
        <fullName evidence="1">Uncharacterized protein</fullName>
    </submittedName>
</protein>
<evidence type="ECO:0000313" key="2">
    <source>
        <dbReference type="Proteomes" id="UP001178461"/>
    </source>
</evidence>
<reference evidence="1" key="1">
    <citation type="submission" date="2022-12" db="EMBL/GenBank/DDBJ databases">
        <authorList>
            <person name="Alioto T."/>
            <person name="Alioto T."/>
            <person name="Gomez Garrido J."/>
        </authorList>
    </citation>
    <scope>NUCLEOTIDE SEQUENCE</scope>
</reference>